<keyword evidence="1" id="KW-0472">Membrane</keyword>
<evidence type="ECO:0000256" key="1">
    <source>
        <dbReference type="SAM" id="Phobius"/>
    </source>
</evidence>
<dbReference type="RefSeq" id="WP_034662565.1">
    <property type="nucleotide sequence ID" value="NZ_PNHG01000001.1"/>
</dbReference>
<keyword evidence="1" id="KW-0812">Transmembrane</keyword>
<evidence type="ECO:0000313" key="4">
    <source>
        <dbReference type="Proteomes" id="UP000235836"/>
    </source>
</evidence>
<keyword evidence="4" id="KW-1185">Reference proteome</keyword>
<name>A0A2N6T829_9CORY</name>
<proteinExistence type="predicted"/>
<dbReference type="EMBL" id="PNHG01000001">
    <property type="protein sequence ID" value="PMC65474.1"/>
    <property type="molecule type" value="Genomic_DNA"/>
</dbReference>
<feature type="domain" description="DUF1707" evidence="2">
    <location>
        <begin position="10"/>
        <end position="62"/>
    </location>
</feature>
<reference evidence="3 4" key="1">
    <citation type="submission" date="2017-09" db="EMBL/GenBank/DDBJ databases">
        <title>Bacterial strain isolated from the female urinary microbiota.</title>
        <authorList>
            <person name="Thomas-White K."/>
            <person name="Kumar N."/>
            <person name="Forster S."/>
            <person name="Putonti C."/>
            <person name="Lawley T."/>
            <person name="Wolfe A.J."/>
        </authorList>
    </citation>
    <scope>NUCLEOTIDE SEQUENCE [LARGE SCALE GENOMIC DNA]</scope>
    <source>
        <strain evidence="3 4">UMB0792</strain>
    </source>
</reference>
<organism evidence="3 4">
    <name type="scientific">Corynebacterium tuscaniense</name>
    <dbReference type="NCBI Taxonomy" id="302449"/>
    <lineage>
        <taxon>Bacteria</taxon>
        <taxon>Bacillati</taxon>
        <taxon>Actinomycetota</taxon>
        <taxon>Actinomycetes</taxon>
        <taxon>Mycobacteriales</taxon>
        <taxon>Corynebacteriaceae</taxon>
        <taxon>Corynebacterium</taxon>
    </lineage>
</organism>
<feature type="transmembrane region" description="Helical" evidence="1">
    <location>
        <begin position="90"/>
        <end position="107"/>
    </location>
</feature>
<comment type="caution">
    <text evidence="3">The sequence shown here is derived from an EMBL/GenBank/DDBJ whole genome shotgun (WGS) entry which is preliminary data.</text>
</comment>
<protein>
    <submittedName>
        <fullName evidence="3">DUF1707 domain-containing protein</fullName>
    </submittedName>
</protein>
<accession>A0A2N6T829</accession>
<feature type="transmembrane region" description="Helical" evidence="1">
    <location>
        <begin position="113"/>
        <end position="132"/>
    </location>
</feature>
<evidence type="ECO:0000259" key="2">
    <source>
        <dbReference type="Pfam" id="PF08044"/>
    </source>
</evidence>
<dbReference type="Proteomes" id="UP000235836">
    <property type="component" value="Unassembled WGS sequence"/>
</dbReference>
<keyword evidence="1" id="KW-1133">Transmembrane helix</keyword>
<dbReference type="AlphaFoldDB" id="A0A2N6T829"/>
<sequence>MTSQFDPSEVRVGDSERTAALDQLGQHFANGYLNVEEFEERTARAAVARTRADVAQLFGDLPDAEDGQKAQISTGELDDMLERKRKLDRALGLIWSVTIAVFFVGLFAFDWDYFWVVFPIAGLATWGLYEFYGISGEEDEVLDKIIEDEGLSRAERLRIEHKRRKELGK</sequence>
<dbReference type="Pfam" id="PF08044">
    <property type="entry name" value="DUF1707"/>
    <property type="match status" value="1"/>
</dbReference>
<dbReference type="InterPro" id="IPR012551">
    <property type="entry name" value="DUF1707_SHOCT-like"/>
</dbReference>
<evidence type="ECO:0000313" key="3">
    <source>
        <dbReference type="EMBL" id="PMC65474.1"/>
    </source>
</evidence>
<gene>
    <name evidence="3" type="ORF">CJ203_00980</name>
</gene>